<dbReference type="PANTHER" id="PTHR34070">
    <property type="entry name" value="ARMADILLO-TYPE FOLD"/>
    <property type="match status" value="1"/>
</dbReference>
<dbReference type="Gene3D" id="1.25.10.90">
    <property type="match status" value="1"/>
</dbReference>
<dbReference type="AlphaFoldDB" id="A0A7C9BC51"/>
<reference evidence="1 2" key="1">
    <citation type="submission" date="2019-10" db="EMBL/GenBank/DDBJ databases">
        <title>Draft Genome Sequence of Cytophagaceae sp. SJW1-29.</title>
        <authorList>
            <person name="Choi A."/>
        </authorList>
    </citation>
    <scope>NUCLEOTIDE SEQUENCE [LARGE SCALE GENOMIC DNA]</scope>
    <source>
        <strain evidence="1 2">SJW1-29</strain>
    </source>
</reference>
<proteinExistence type="predicted"/>
<dbReference type="InterPro" id="IPR016024">
    <property type="entry name" value="ARM-type_fold"/>
</dbReference>
<organism evidence="1 2">
    <name type="scientific">Salmonirosea aquatica</name>
    <dbReference type="NCBI Taxonomy" id="2654236"/>
    <lineage>
        <taxon>Bacteria</taxon>
        <taxon>Pseudomonadati</taxon>
        <taxon>Bacteroidota</taxon>
        <taxon>Cytophagia</taxon>
        <taxon>Cytophagales</taxon>
        <taxon>Spirosomataceae</taxon>
        <taxon>Salmonirosea</taxon>
    </lineage>
</organism>
<dbReference type="EMBL" id="WHLY01000002">
    <property type="protein sequence ID" value="MPR33856.1"/>
    <property type="molecule type" value="Genomic_DNA"/>
</dbReference>
<gene>
    <name evidence="1" type="ORF">GBK04_10865</name>
</gene>
<dbReference type="InterPro" id="IPR014825">
    <property type="entry name" value="DNA_alkylation"/>
</dbReference>
<keyword evidence="2" id="KW-1185">Reference proteome</keyword>
<dbReference type="SUPFAM" id="SSF48371">
    <property type="entry name" value="ARM repeat"/>
    <property type="match status" value="1"/>
</dbReference>
<comment type="caution">
    <text evidence="1">The sequence shown here is derived from an EMBL/GenBank/DDBJ whole genome shotgun (WGS) entry which is preliminary data.</text>
</comment>
<accession>A0A7C9BC51</accession>
<dbReference type="PANTHER" id="PTHR34070:SF1">
    <property type="entry name" value="DNA ALKYLATION REPAIR PROTEIN"/>
    <property type="match status" value="1"/>
</dbReference>
<dbReference type="Pfam" id="PF08713">
    <property type="entry name" value="DNA_alkylation"/>
    <property type="match status" value="1"/>
</dbReference>
<name>A0A7C9BC51_9BACT</name>
<dbReference type="CDD" id="cd06561">
    <property type="entry name" value="AlkD_like"/>
    <property type="match status" value="1"/>
</dbReference>
<dbReference type="RefSeq" id="WP_373330888.1">
    <property type="nucleotide sequence ID" value="NZ_WHLY01000002.1"/>
</dbReference>
<sequence>MENIRAALAQLADESRAVQVARFFQTGPGQYAEGDVFWGISNPEVRKVARQWQHLEFEAVENLLRDPVHECRFAALLIWVRQYPKASEAQRQAIFESYLAHLEYINNWDLVDLSARDIVGRHLFDKDRSVLYDLAQRSHLWSQRVSLIATFYFIRKNQFADFLALAELLLSHEHHLIHKAIGWMLRETGKRDLDVMEEFLHRHIERLPRTSLRYAIEHLPPFRRQYYLSLR</sequence>
<evidence type="ECO:0000313" key="2">
    <source>
        <dbReference type="Proteomes" id="UP000479293"/>
    </source>
</evidence>
<dbReference type="Proteomes" id="UP000479293">
    <property type="component" value="Unassembled WGS sequence"/>
</dbReference>
<evidence type="ECO:0000313" key="1">
    <source>
        <dbReference type="EMBL" id="MPR33856.1"/>
    </source>
</evidence>
<protein>
    <submittedName>
        <fullName evidence="1">DNA alkylation repair protein</fullName>
    </submittedName>
</protein>